<gene>
    <name evidence="2" type="ORF">ACFSJE_13410</name>
</gene>
<evidence type="ECO:0000313" key="2">
    <source>
        <dbReference type="EMBL" id="MFD2100779.1"/>
    </source>
</evidence>
<dbReference type="EMBL" id="JBHUHU010000003">
    <property type="protein sequence ID" value="MFD2100779.1"/>
    <property type="molecule type" value="Genomic_DNA"/>
</dbReference>
<evidence type="ECO:0008006" key="4">
    <source>
        <dbReference type="Google" id="ProtNLM"/>
    </source>
</evidence>
<comment type="caution">
    <text evidence="2">The sequence shown here is derived from an EMBL/GenBank/DDBJ whole genome shotgun (WGS) entry which is preliminary data.</text>
</comment>
<feature type="transmembrane region" description="Helical" evidence="1">
    <location>
        <begin position="67"/>
        <end position="86"/>
    </location>
</feature>
<feature type="transmembrane region" description="Helical" evidence="1">
    <location>
        <begin position="159"/>
        <end position="183"/>
    </location>
</feature>
<reference evidence="3" key="1">
    <citation type="journal article" date="2019" name="Int. J. Syst. Evol. Microbiol.">
        <title>The Global Catalogue of Microorganisms (GCM) 10K type strain sequencing project: providing services to taxonomists for standard genome sequencing and annotation.</title>
        <authorList>
            <consortium name="The Broad Institute Genomics Platform"/>
            <consortium name="The Broad Institute Genome Sequencing Center for Infectious Disease"/>
            <person name="Wu L."/>
            <person name="Ma J."/>
        </authorList>
    </citation>
    <scope>NUCLEOTIDE SEQUENCE [LARGE SCALE GENOMIC DNA]</scope>
    <source>
        <strain evidence="3">JCM 3389</strain>
    </source>
</reference>
<evidence type="ECO:0000313" key="3">
    <source>
        <dbReference type="Proteomes" id="UP001597342"/>
    </source>
</evidence>
<keyword evidence="3" id="KW-1185">Reference proteome</keyword>
<feature type="transmembrane region" description="Helical" evidence="1">
    <location>
        <begin position="7"/>
        <end position="30"/>
    </location>
</feature>
<keyword evidence="1" id="KW-0472">Membrane</keyword>
<protein>
    <recommendedName>
        <fullName evidence="4">DUF2306 domain-containing protein</fullName>
    </recommendedName>
</protein>
<keyword evidence="1" id="KW-0812">Transmembrane</keyword>
<organism evidence="2 3">
    <name type="scientific">Flagellimonas iocasae</name>
    <dbReference type="NCBI Taxonomy" id="2055905"/>
    <lineage>
        <taxon>Bacteria</taxon>
        <taxon>Pseudomonadati</taxon>
        <taxon>Bacteroidota</taxon>
        <taxon>Flavobacteriia</taxon>
        <taxon>Flavobacteriales</taxon>
        <taxon>Flavobacteriaceae</taxon>
        <taxon>Flagellimonas</taxon>
    </lineage>
</organism>
<name>A0ABW4XZV0_9FLAO</name>
<dbReference type="RefSeq" id="WP_379831477.1">
    <property type="nucleotide sequence ID" value="NZ_JBHUHU010000003.1"/>
</dbReference>
<dbReference type="Proteomes" id="UP001597342">
    <property type="component" value="Unassembled WGS sequence"/>
</dbReference>
<feature type="transmembrane region" description="Helical" evidence="1">
    <location>
        <begin position="129"/>
        <end position="147"/>
    </location>
</feature>
<accession>A0ABW4XZV0</accession>
<feature type="transmembrane region" description="Helical" evidence="1">
    <location>
        <begin position="106"/>
        <end position="123"/>
    </location>
</feature>
<sequence length="221" mass="24209">MEPTIKILIYIHAFFGGVGLLSGIGSISVKKGSELHKKMGRIFTYSMLTSSSIALVISQMPNHKNQFLLLIGLFTTYLVLAGNRALTFNSRYKTKATLLDKSISGLMLAASIIMISIGAQGFFKELPNAILYAFFGGFGLFLTLGDFKTFKTFSQNKNAWLTSHLGRMVGALIASVTAFLVTAINIGSVVVWIAPTLLGTLYITYWNVKLRPKTNKKKAPK</sequence>
<proteinExistence type="predicted"/>
<evidence type="ECO:0000256" key="1">
    <source>
        <dbReference type="SAM" id="Phobius"/>
    </source>
</evidence>
<feature type="transmembrane region" description="Helical" evidence="1">
    <location>
        <begin position="189"/>
        <end position="208"/>
    </location>
</feature>
<keyword evidence="1" id="KW-1133">Transmembrane helix</keyword>